<evidence type="ECO:0000313" key="1">
    <source>
        <dbReference type="EMBL" id="PRD44308.1"/>
    </source>
</evidence>
<dbReference type="GO" id="GO:0016740">
    <property type="term" value="F:transferase activity"/>
    <property type="evidence" value="ECO:0007669"/>
    <property type="project" value="UniProtKB-KW"/>
</dbReference>
<dbReference type="Proteomes" id="UP000239434">
    <property type="component" value="Unassembled WGS sequence"/>
</dbReference>
<name>A0A2S9IUX1_9HYPH</name>
<proteinExistence type="predicted"/>
<evidence type="ECO:0000313" key="2">
    <source>
        <dbReference type="Proteomes" id="UP000239434"/>
    </source>
</evidence>
<gene>
    <name evidence="1" type="ORF">C5748_06885</name>
</gene>
<dbReference type="AlphaFoldDB" id="A0A2S9IUX1"/>
<accession>A0A2S9IUX1</accession>
<organism evidence="1 2">
    <name type="scientific">Phyllobacterium phragmitis</name>
    <dbReference type="NCBI Taxonomy" id="2670329"/>
    <lineage>
        <taxon>Bacteria</taxon>
        <taxon>Pseudomonadati</taxon>
        <taxon>Pseudomonadota</taxon>
        <taxon>Alphaproteobacteria</taxon>
        <taxon>Hyphomicrobiales</taxon>
        <taxon>Phyllobacteriaceae</taxon>
        <taxon>Phyllobacterium</taxon>
    </lineage>
</organism>
<keyword evidence="1" id="KW-0808">Transferase</keyword>
<comment type="caution">
    <text evidence="1">The sequence shown here is derived from an EMBL/GenBank/DDBJ whole genome shotgun (WGS) entry which is preliminary data.</text>
</comment>
<sequence>MEMDDIPQVGRIFFKVFRKKPIESPEEFNRYFKELFFTSPSYSRENGSIVHEGPDGRIDSVISVIPMQYSVVGRPVTARLLCTFMVDPAAAPRGPAKLTLAFRRQDFCFTDSASPVSADHFKAVGGVELPMQGLEWRRTFRPAALLAHRSSQRIPLLGRLPAGPLASPLDGIARRMVSTLCVEAPPGVHDEAMTQDAFLSHAPTFLTDYSVHPVWSRPELEWIMRVAALNDKWGAPQIRAVFDRSDKLCGCFIYFGRPGSVAHVLNVLPARGMERAVIGRMLHHLDKAGYIAAEGRVQPRLLNALSRHRAMVYRHKAHVCVSTPRAEIREAIERNDIYIGGLAGESWSRLMSDFQ</sequence>
<reference evidence="1 2" key="1">
    <citation type="submission" date="2018-02" db="EMBL/GenBank/DDBJ databases">
        <title>The draft genome of Phyllobacterium sp. 1N-3.</title>
        <authorList>
            <person name="Liu L."/>
            <person name="Li L."/>
            <person name="Zhang X."/>
            <person name="Wang T."/>
            <person name="Liang L."/>
        </authorList>
    </citation>
    <scope>NUCLEOTIDE SEQUENCE [LARGE SCALE GENOMIC DNA]</scope>
    <source>
        <strain evidence="1 2">1N-3</strain>
    </source>
</reference>
<keyword evidence="2" id="KW-1185">Reference proteome</keyword>
<dbReference type="EMBL" id="PVBR01000004">
    <property type="protein sequence ID" value="PRD44308.1"/>
    <property type="molecule type" value="Genomic_DNA"/>
</dbReference>
<protein>
    <submittedName>
        <fullName evidence="1">GNAT family N-acetyltransferase</fullName>
    </submittedName>
</protein>